<evidence type="ECO:0000256" key="5">
    <source>
        <dbReference type="SAM" id="Coils"/>
    </source>
</evidence>
<gene>
    <name evidence="7" type="ORF">G3I74_11050</name>
</gene>
<dbReference type="GO" id="GO:0004383">
    <property type="term" value="F:guanylate cyclase activity"/>
    <property type="evidence" value="ECO:0007669"/>
    <property type="project" value="InterPro"/>
</dbReference>
<evidence type="ECO:0000313" key="8">
    <source>
        <dbReference type="Proteomes" id="UP000484885"/>
    </source>
</evidence>
<dbReference type="GO" id="GO:0052621">
    <property type="term" value="F:diguanylate cyclase activity"/>
    <property type="evidence" value="ECO:0007669"/>
    <property type="project" value="UniProtKB-EC"/>
</dbReference>
<dbReference type="SMART" id="SM00267">
    <property type="entry name" value="GGDEF"/>
    <property type="match status" value="1"/>
</dbReference>
<dbReference type="InterPro" id="IPR029787">
    <property type="entry name" value="Nucleotide_cyclase"/>
</dbReference>
<evidence type="ECO:0000256" key="4">
    <source>
        <dbReference type="ARBA" id="ARBA00034247"/>
    </source>
</evidence>
<dbReference type="Proteomes" id="UP000484885">
    <property type="component" value="Unassembled WGS sequence"/>
</dbReference>
<dbReference type="PROSITE" id="PS50887">
    <property type="entry name" value="GGDEF"/>
    <property type="match status" value="1"/>
</dbReference>
<evidence type="ECO:0000256" key="2">
    <source>
        <dbReference type="ARBA" id="ARBA00022741"/>
    </source>
</evidence>
<dbReference type="PANTHER" id="PTHR45138">
    <property type="entry name" value="REGULATORY COMPONENTS OF SENSORY TRANSDUCTION SYSTEM"/>
    <property type="match status" value="1"/>
</dbReference>
<dbReference type="Gene3D" id="3.30.450.260">
    <property type="entry name" value="Haem NO binding associated domain"/>
    <property type="match status" value="1"/>
</dbReference>
<dbReference type="InterPro" id="IPR043128">
    <property type="entry name" value="Rev_trsase/Diguanyl_cyclase"/>
</dbReference>
<name>A0A845UXW3_9GAMM</name>
<keyword evidence="2" id="KW-0547">Nucleotide-binding</keyword>
<keyword evidence="8" id="KW-1185">Reference proteome</keyword>
<evidence type="ECO:0000313" key="7">
    <source>
        <dbReference type="EMBL" id="NDY96267.1"/>
    </source>
</evidence>
<evidence type="ECO:0000256" key="3">
    <source>
        <dbReference type="ARBA" id="ARBA00023293"/>
    </source>
</evidence>
<dbReference type="GO" id="GO:0000166">
    <property type="term" value="F:nucleotide binding"/>
    <property type="evidence" value="ECO:0007669"/>
    <property type="project" value="UniProtKB-KW"/>
</dbReference>
<keyword evidence="3" id="KW-0141">cGMP biosynthesis</keyword>
<dbReference type="InterPro" id="IPR042463">
    <property type="entry name" value="HNOB_dom_associated_sf"/>
</dbReference>
<comment type="catalytic activity">
    <reaction evidence="4">
        <text>2 GTP = 3',3'-c-di-GMP + 2 diphosphate</text>
        <dbReference type="Rhea" id="RHEA:24898"/>
        <dbReference type="ChEBI" id="CHEBI:33019"/>
        <dbReference type="ChEBI" id="CHEBI:37565"/>
        <dbReference type="ChEBI" id="CHEBI:58805"/>
        <dbReference type="EC" id="2.7.7.65"/>
    </reaction>
</comment>
<sequence>MNNIHKLLCSAFPFHIVLDKSLTVVQTGPSLRKLEGSKWKGKPFLECVEVETPSSTKSYDDIVASGSSVFFLKDHETSVTLKGQWAPFSAKDQDYLIFLCSPVITSQDDIDRLKLNLGDFPKYDSTIDFLVILQTQQNMLTDSRRMAAALKKEIAERKTVQKQLEKARASLEQTVAERTSQLRDANEQLENTIQLLEQRNAEITRLYDLGEMLQGCQTLDAAFTGIARLFARLMPSSLGVIQYRASPKQEMQVVSRWGAATIDKTLLQEVEEPLIFDGIIYGAIWIAYSDAMPDISKSVFVNTSLKQINKALESLHVKGKLHEQSVRDPLTGLSNRRYMLNFFQQQIQKAEKAVDTDWPIGLIMIDIDHFKSFNDRFGHHVGDRVLVELSGLLNRHVRGDDVACRYGGEEFLVILPGAGRIQCAERAERIRTDVSQTLHERLCGPVNEPITISGGVSYYPAHGKTPQALIEYADSRLYAAKRSGRNQIL</sequence>
<dbReference type="InterPro" id="IPR050469">
    <property type="entry name" value="Diguanylate_Cyclase"/>
</dbReference>
<dbReference type="Gene3D" id="3.30.70.270">
    <property type="match status" value="1"/>
</dbReference>
<comment type="cofactor">
    <cofactor evidence="1">
        <name>Mg(2+)</name>
        <dbReference type="ChEBI" id="CHEBI:18420"/>
    </cofactor>
</comment>
<accession>A0A845UXW3</accession>
<keyword evidence="5" id="KW-0175">Coiled coil</keyword>
<comment type="caution">
    <text evidence="7">The sequence shown here is derived from an EMBL/GenBank/DDBJ whole genome shotgun (WGS) entry which is preliminary data.</text>
</comment>
<dbReference type="GO" id="GO:0043709">
    <property type="term" value="P:cell adhesion involved in single-species biofilm formation"/>
    <property type="evidence" value="ECO:0007669"/>
    <property type="project" value="TreeGrafter"/>
</dbReference>
<dbReference type="GO" id="GO:1902201">
    <property type="term" value="P:negative regulation of bacterial-type flagellum-dependent cell motility"/>
    <property type="evidence" value="ECO:0007669"/>
    <property type="project" value="TreeGrafter"/>
</dbReference>
<dbReference type="FunFam" id="3.30.70.270:FF:000001">
    <property type="entry name" value="Diguanylate cyclase domain protein"/>
    <property type="match status" value="1"/>
</dbReference>
<dbReference type="Pfam" id="PF07701">
    <property type="entry name" value="HNOBA"/>
    <property type="match status" value="1"/>
</dbReference>
<feature type="domain" description="GGDEF" evidence="6">
    <location>
        <begin position="358"/>
        <end position="489"/>
    </location>
</feature>
<dbReference type="AlphaFoldDB" id="A0A845UXW3"/>
<evidence type="ECO:0000256" key="1">
    <source>
        <dbReference type="ARBA" id="ARBA00001946"/>
    </source>
</evidence>
<dbReference type="InterPro" id="IPR000160">
    <property type="entry name" value="GGDEF_dom"/>
</dbReference>
<organism evidence="7 8">
    <name type="scientific">Wenzhouxiangella limi</name>
    <dbReference type="NCBI Taxonomy" id="2707351"/>
    <lineage>
        <taxon>Bacteria</taxon>
        <taxon>Pseudomonadati</taxon>
        <taxon>Pseudomonadota</taxon>
        <taxon>Gammaproteobacteria</taxon>
        <taxon>Chromatiales</taxon>
        <taxon>Wenzhouxiangellaceae</taxon>
        <taxon>Wenzhouxiangella</taxon>
    </lineage>
</organism>
<protein>
    <submittedName>
        <fullName evidence="7">Diguanylate cyclase</fullName>
    </submittedName>
</protein>
<dbReference type="NCBIfam" id="TIGR00254">
    <property type="entry name" value="GGDEF"/>
    <property type="match status" value="1"/>
</dbReference>
<feature type="coiled-coil region" evidence="5">
    <location>
        <begin position="150"/>
        <end position="206"/>
    </location>
</feature>
<dbReference type="EMBL" id="JAAGSC010000041">
    <property type="protein sequence ID" value="NDY96267.1"/>
    <property type="molecule type" value="Genomic_DNA"/>
</dbReference>
<dbReference type="RefSeq" id="WP_164211632.1">
    <property type="nucleotide sequence ID" value="NZ_JAAGSC010000041.1"/>
</dbReference>
<dbReference type="GO" id="GO:0005886">
    <property type="term" value="C:plasma membrane"/>
    <property type="evidence" value="ECO:0007669"/>
    <property type="project" value="TreeGrafter"/>
</dbReference>
<dbReference type="SUPFAM" id="SSF55073">
    <property type="entry name" value="Nucleotide cyclase"/>
    <property type="match status" value="1"/>
</dbReference>
<proteinExistence type="predicted"/>
<dbReference type="PANTHER" id="PTHR45138:SF9">
    <property type="entry name" value="DIGUANYLATE CYCLASE DGCM-RELATED"/>
    <property type="match status" value="1"/>
</dbReference>
<dbReference type="CDD" id="cd01949">
    <property type="entry name" value="GGDEF"/>
    <property type="match status" value="1"/>
</dbReference>
<dbReference type="InterPro" id="IPR011645">
    <property type="entry name" value="HNOB_dom_associated"/>
</dbReference>
<reference evidence="7 8" key="1">
    <citation type="submission" date="2020-02" db="EMBL/GenBank/DDBJ databases">
        <authorList>
            <person name="Zhang X.-Y."/>
        </authorList>
    </citation>
    <scope>NUCLEOTIDE SEQUENCE [LARGE SCALE GENOMIC DNA]</scope>
    <source>
        <strain evidence="7 8">C33</strain>
    </source>
</reference>
<evidence type="ECO:0000259" key="6">
    <source>
        <dbReference type="PROSITE" id="PS50887"/>
    </source>
</evidence>
<dbReference type="Pfam" id="PF00990">
    <property type="entry name" value="GGDEF"/>
    <property type="match status" value="1"/>
</dbReference>